<evidence type="ECO:0000256" key="1">
    <source>
        <dbReference type="SAM" id="MobiDB-lite"/>
    </source>
</evidence>
<dbReference type="OrthoDB" id="3071225at2759"/>
<gene>
    <name evidence="2" type="ORF">EIP91_002181</name>
</gene>
<comment type="caution">
    <text evidence="2">The sequence shown here is derived from an EMBL/GenBank/DDBJ whole genome shotgun (WGS) entry which is preliminary data.</text>
</comment>
<evidence type="ECO:0000313" key="2">
    <source>
        <dbReference type="EMBL" id="TCD65831.1"/>
    </source>
</evidence>
<reference evidence="2 3" key="1">
    <citation type="submission" date="2018-11" db="EMBL/GenBank/DDBJ databases">
        <title>Genome assembly of Steccherinum ochraceum LE-BIN_3174, the white-rot fungus of the Steccherinaceae family (The Residual Polyporoid clade, Polyporales, Basidiomycota).</title>
        <authorList>
            <person name="Fedorova T.V."/>
            <person name="Glazunova O.A."/>
            <person name="Landesman E.O."/>
            <person name="Moiseenko K.V."/>
            <person name="Psurtseva N.V."/>
            <person name="Savinova O.S."/>
            <person name="Shakhova N.V."/>
            <person name="Tyazhelova T.V."/>
            <person name="Vasina D.V."/>
        </authorList>
    </citation>
    <scope>NUCLEOTIDE SEQUENCE [LARGE SCALE GENOMIC DNA]</scope>
    <source>
        <strain evidence="2 3">LE-BIN_3174</strain>
    </source>
</reference>
<dbReference type="EMBL" id="RWJN01000162">
    <property type="protein sequence ID" value="TCD65831.1"/>
    <property type="molecule type" value="Genomic_DNA"/>
</dbReference>
<dbReference type="Proteomes" id="UP000292702">
    <property type="component" value="Unassembled WGS sequence"/>
</dbReference>
<name>A0A4R0RCS2_9APHY</name>
<proteinExistence type="predicted"/>
<feature type="region of interest" description="Disordered" evidence="1">
    <location>
        <begin position="23"/>
        <end position="47"/>
    </location>
</feature>
<keyword evidence="3" id="KW-1185">Reference proteome</keyword>
<accession>A0A4R0RCS2</accession>
<organism evidence="2 3">
    <name type="scientific">Steccherinum ochraceum</name>
    <dbReference type="NCBI Taxonomy" id="92696"/>
    <lineage>
        <taxon>Eukaryota</taxon>
        <taxon>Fungi</taxon>
        <taxon>Dikarya</taxon>
        <taxon>Basidiomycota</taxon>
        <taxon>Agaricomycotina</taxon>
        <taxon>Agaricomycetes</taxon>
        <taxon>Polyporales</taxon>
        <taxon>Steccherinaceae</taxon>
        <taxon>Steccherinum</taxon>
    </lineage>
</organism>
<dbReference type="AlphaFoldDB" id="A0A4R0RCS2"/>
<feature type="compositionally biased region" description="Polar residues" evidence="1">
    <location>
        <begin position="34"/>
        <end position="45"/>
    </location>
</feature>
<sequence>MYPYSAQPGARYAVPLQTTDNTPALSTGALPTISEGSVRTSNSLPADNHRYPSYVSFQTHDSAETIKPSTYQHHQAPPLPVASYQQPTLLYDSNAVSNWAHASGPHGHSFSQHPDLQGTVVPSNHPAPHPDLYVHGNPAPSYVPLVLRKRALADPKQCALEPESAASFKLRPTYPWMAIMRKGLAQKRRTERAQLAEDVVGCGRWDAASLGMLAGLICERVVEEGGESIPSCGALFARQVFEKFGARDARVAGLFRTLLGQAVTAEFRAYWQVDMHSSITNIPTCSQSPPHSPPVHHLSCALSIASFLGDLFTLSLVEGSTISEHLKQTLIAKTKTIEQLQAIHAILSHCDERLRTHLPVSLRELNAEIEQRAHGIQPNASAIGAQFQKDYVCKYLDDISALFFEWQANPSSTSYPIDTKPARVPRTLHVHAPPSATPATTYVSCSPFNQSSAPSSSLEQAQAQDSHYVATNNPANSLPVSAKPSRGFHAPVALYRFKSWGLETIPEGKLV</sequence>
<evidence type="ECO:0000313" key="3">
    <source>
        <dbReference type="Proteomes" id="UP000292702"/>
    </source>
</evidence>
<protein>
    <submittedName>
        <fullName evidence="2">Uncharacterized protein</fullName>
    </submittedName>
</protein>